<sequence length="87" mass="9686">MLPIWSPSPGSIPDTYPPPQMEFLQPKELEVLVPPSSSEVTLIIRTRSSAYACMSTFQVDRMASKSSPKKDHERDTFQVGTVEDCNA</sequence>
<comment type="caution">
    <text evidence="2">The sequence shown here is derived from an EMBL/GenBank/DDBJ whole genome shotgun (WGS) entry which is preliminary data.</text>
</comment>
<evidence type="ECO:0000313" key="3">
    <source>
        <dbReference type="Proteomes" id="UP001159042"/>
    </source>
</evidence>
<protein>
    <submittedName>
        <fullName evidence="2">Uncharacterized protein</fullName>
    </submittedName>
</protein>
<reference evidence="2 3" key="1">
    <citation type="journal article" date="2023" name="Insect Mol. Biol.">
        <title>Genome sequencing provides insights into the evolution of gene families encoding plant cell wall-degrading enzymes in longhorned beetles.</title>
        <authorList>
            <person name="Shin N.R."/>
            <person name="Okamura Y."/>
            <person name="Kirsch R."/>
            <person name="Pauchet Y."/>
        </authorList>
    </citation>
    <scope>NUCLEOTIDE SEQUENCE [LARGE SCALE GENOMIC DNA]</scope>
    <source>
        <strain evidence="2">EAD_L_NR</strain>
    </source>
</reference>
<dbReference type="EMBL" id="JANEYG010000121">
    <property type="protein sequence ID" value="KAJ8912551.1"/>
    <property type="molecule type" value="Genomic_DNA"/>
</dbReference>
<evidence type="ECO:0000313" key="2">
    <source>
        <dbReference type="EMBL" id="KAJ8912551.1"/>
    </source>
</evidence>
<dbReference type="Proteomes" id="UP001159042">
    <property type="component" value="Unassembled WGS sequence"/>
</dbReference>
<dbReference type="AlphaFoldDB" id="A0AAV8VFC8"/>
<proteinExistence type="predicted"/>
<keyword evidence="3" id="KW-1185">Reference proteome</keyword>
<evidence type="ECO:0000256" key="1">
    <source>
        <dbReference type="SAM" id="MobiDB-lite"/>
    </source>
</evidence>
<gene>
    <name evidence="2" type="ORF">NQ315_006622</name>
</gene>
<accession>A0AAV8VFC8</accession>
<feature type="region of interest" description="Disordered" evidence="1">
    <location>
        <begin position="62"/>
        <end position="87"/>
    </location>
</feature>
<organism evidence="2 3">
    <name type="scientific">Exocentrus adspersus</name>
    <dbReference type="NCBI Taxonomy" id="1586481"/>
    <lineage>
        <taxon>Eukaryota</taxon>
        <taxon>Metazoa</taxon>
        <taxon>Ecdysozoa</taxon>
        <taxon>Arthropoda</taxon>
        <taxon>Hexapoda</taxon>
        <taxon>Insecta</taxon>
        <taxon>Pterygota</taxon>
        <taxon>Neoptera</taxon>
        <taxon>Endopterygota</taxon>
        <taxon>Coleoptera</taxon>
        <taxon>Polyphaga</taxon>
        <taxon>Cucujiformia</taxon>
        <taxon>Chrysomeloidea</taxon>
        <taxon>Cerambycidae</taxon>
        <taxon>Lamiinae</taxon>
        <taxon>Acanthocinini</taxon>
        <taxon>Exocentrus</taxon>
    </lineage>
</organism>
<name>A0AAV8VFC8_9CUCU</name>